<evidence type="ECO:0000313" key="3">
    <source>
        <dbReference type="Proteomes" id="UP000596742"/>
    </source>
</evidence>
<feature type="region of interest" description="Disordered" evidence="1">
    <location>
        <begin position="249"/>
        <end position="274"/>
    </location>
</feature>
<sequence length="554" mass="63737">MNETYQRVKELAANGSSVEELWLLFKSKHNQSVNNHIPHKTAKQKDSLPWLTPNIRKLIHRRDRLYKKKKKSADPKITSKFIETKQMVQRELRRAYWKYIENIVTPKEENNQYSSMKQFWTYIKHKRTESSGVAHTDLPKINRNRDCKQDAINSLVEWRSLEQNEKSKARKPCSLKIVKRESAVTKGSRLMSHSKVDCAMKLWHDESFQIPAASMYTESFLYFHEPSKIGTVPSCGSVSAAQIQKTLGPDSDAELYSPPHKLSTDFRRPGPDSDAELYSPPHKLSNIFMYNSEDLGSRQRRRVYSPPHKLSNIFMYNSEDLGSRQRCGTARPHKLSTDSEDLGSRQRFGVTAPPHKLSTDSEDLGSRQRFGVTAPPHKLSTDSEDLGPDSDAELYSPPHKLSNIFMYNSEDLGSRQRCGTARPHKLSTDSEDLGTRQRRRVIQPTSQVKHRLRRPWGQTATQSYTVPPHKLNADPRQEPDRPARLYSSKVKYALYGLFEMLPRERRLPEEELKEAEKLVSLQVNNKLMRDHLSLQDKTGKKTSATISKVNASKK</sequence>
<feature type="region of interest" description="Disordered" evidence="1">
    <location>
        <begin position="414"/>
        <end position="434"/>
    </location>
</feature>
<organism evidence="2 3">
    <name type="scientific">Mytilus galloprovincialis</name>
    <name type="common">Mediterranean mussel</name>
    <dbReference type="NCBI Taxonomy" id="29158"/>
    <lineage>
        <taxon>Eukaryota</taxon>
        <taxon>Metazoa</taxon>
        <taxon>Spiralia</taxon>
        <taxon>Lophotrochozoa</taxon>
        <taxon>Mollusca</taxon>
        <taxon>Bivalvia</taxon>
        <taxon>Autobranchia</taxon>
        <taxon>Pteriomorphia</taxon>
        <taxon>Mytilida</taxon>
        <taxon>Mytiloidea</taxon>
        <taxon>Mytilidae</taxon>
        <taxon>Mytilinae</taxon>
        <taxon>Mytilus</taxon>
    </lineage>
</organism>
<feature type="compositionally biased region" description="Basic and acidic residues" evidence="1">
    <location>
        <begin position="471"/>
        <end position="481"/>
    </location>
</feature>
<dbReference type="EMBL" id="UYJE01003722">
    <property type="protein sequence ID" value="VDI21854.1"/>
    <property type="molecule type" value="Genomic_DNA"/>
</dbReference>
<feature type="region of interest" description="Disordered" evidence="1">
    <location>
        <begin position="458"/>
        <end position="481"/>
    </location>
</feature>
<reference evidence="2" key="1">
    <citation type="submission" date="2018-11" db="EMBL/GenBank/DDBJ databases">
        <authorList>
            <person name="Alioto T."/>
            <person name="Alioto T."/>
        </authorList>
    </citation>
    <scope>NUCLEOTIDE SEQUENCE</scope>
</reference>
<proteinExistence type="predicted"/>
<feature type="region of interest" description="Disordered" evidence="1">
    <location>
        <begin position="322"/>
        <end position="392"/>
    </location>
</feature>
<dbReference type="Proteomes" id="UP000596742">
    <property type="component" value="Unassembled WGS sequence"/>
</dbReference>
<name>A0A8B6DPB9_MYTGA</name>
<feature type="compositionally biased region" description="Acidic residues" evidence="1">
    <location>
        <begin position="382"/>
        <end position="392"/>
    </location>
</feature>
<gene>
    <name evidence="2" type="ORF">MGAL_10B032370</name>
</gene>
<evidence type="ECO:0000313" key="2">
    <source>
        <dbReference type="EMBL" id="VDI21854.1"/>
    </source>
</evidence>
<accession>A0A8B6DPB9</accession>
<comment type="caution">
    <text evidence="2">The sequence shown here is derived from an EMBL/GenBank/DDBJ whole genome shotgun (WGS) entry which is preliminary data.</text>
</comment>
<feature type="compositionally biased region" description="Polar residues" evidence="1">
    <location>
        <begin position="541"/>
        <end position="554"/>
    </location>
</feature>
<feature type="region of interest" description="Disordered" evidence="1">
    <location>
        <begin position="532"/>
        <end position="554"/>
    </location>
</feature>
<protein>
    <submittedName>
        <fullName evidence="2">Uncharacterized protein</fullName>
    </submittedName>
</protein>
<feature type="compositionally biased region" description="Basic and acidic residues" evidence="1">
    <location>
        <begin position="262"/>
        <end position="271"/>
    </location>
</feature>
<keyword evidence="3" id="KW-1185">Reference proteome</keyword>
<evidence type="ECO:0000256" key="1">
    <source>
        <dbReference type="SAM" id="MobiDB-lite"/>
    </source>
</evidence>
<dbReference type="AlphaFoldDB" id="A0A8B6DPB9"/>